<keyword evidence="4" id="KW-1185">Reference proteome</keyword>
<evidence type="ECO:0000313" key="3">
    <source>
        <dbReference type="EMBL" id="MFG6416820.1"/>
    </source>
</evidence>
<keyword evidence="2" id="KW-0732">Signal</keyword>
<sequence length="103" mass="10469">MNMRRNLRGWLLWLALILPIAQAMAGAHALSHVGDRQDDGVAHLVHCDLCLTAAQLGAGAPVAEPAALPASPARHAAPGAGASVAPGHTRLGLPPARAPPAFV</sequence>
<gene>
    <name evidence="3" type="ORF">ACG02S_23255</name>
</gene>
<dbReference type="Proteomes" id="UP001606300">
    <property type="component" value="Unassembled WGS sequence"/>
</dbReference>
<evidence type="ECO:0000256" key="1">
    <source>
        <dbReference type="SAM" id="MobiDB-lite"/>
    </source>
</evidence>
<feature type="chain" id="PRO_5046048510" description="DUF2946 domain-containing protein" evidence="2">
    <location>
        <begin position="26"/>
        <end position="103"/>
    </location>
</feature>
<proteinExistence type="predicted"/>
<evidence type="ECO:0008006" key="5">
    <source>
        <dbReference type="Google" id="ProtNLM"/>
    </source>
</evidence>
<evidence type="ECO:0000313" key="4">
    <source>
        <dbReference type="Proteomes" id="UP001606300"/>
    </source>
</evidence>
<feature type="compositionally biased region" description="Low complexity" evidence="1">
    <location>
        <begin position="67"/>
        <end position="88"/>
    </location>
</feature>
<feature type="signal peptide" evidence="2">
    <location>
        <begin position="1"/>
        <end position="25"/>
    </location>
</feature>
<dbReference type="EMBL" id="JBIGHY010000012">
    <property type="protein sequence ID" value="MFG6416820.1"/>
    <property type="molecule type" value="Genomic_DNA"/>
</dbReference>
<feature type="region of interest" description="Disordered" evidence="1">
    <location>
        <begin position="67"/>
        <end position="103"/>
    </location>
</feature>
<comment type="caution">
    <text evidence="3">The sequence shown here is derived from an EMBL/GenBank/DDBJ whole genome shotgun (WGS) entry which is preliminary data.</text>
</comment>
<dbReference type="RefSeq" id="WP_394472882.1">
    <property type="nucleotide sequence ID" value="NZ_JBIGHY010000012.1"/>
</dbReference>
<reference evidence="3 4" key="1">
    <citation type="submission" date="2024-09" db="EMBL/GenBank/DDBJ databases">
        <title>Novel species of the genus Pelomonas and Roseateles isolated from streams.</title>
        <authorList>
            <person name="Lu H."/>
        </authorList>
    </citation>
    <scope>NUCLEOTIDE SEQUENCE [LARGE SCALE GENOMIC DNA]</scope>
    <source>
        <strain evidence="3 4">DC23W</strain>
    </source>
</reference>
<name>A0ABW7ETH9_9BURK</name>
<evidence type="ECO:0000256" key="2">
    <source>
        <dbReference type="SAM" id="SignalP"/>
    </source>
</evidence>
<accession>A0ABW7ETH9</accession>
<protein>
    <recommendedName>
        <fullName evidence="5">DUF2946 domain-containing protein</fullName>
    </recommendedName>
</protein>
<organism evidence="3 4">
    <name type="scientific">Pelomonas dachongensis</name>
    <dbReference type="NCBI Taxonomy" id="3299029"/>
    <lineage>
        <taxon>Bacteria</taxon>
        <taxon>Pseudomonadati</taxon>
        <taxon>Pseudomonadota</taxon>
        <taxon>Betaproteobacteria</taxon>
        <taxon>Burkholderiales</taxon>
        <taxon>Sphaerotilaceae</taxon>
        <taxon>Roseateles</taxon>
    </lineage>
</organism>